<feature type="signal peptide" evidence="2">
    <location>
        <begin position="1"/>
        <end position="22"/>
    </location>
</feature>
<evidence type="ECO:0000313" key="4">
    <source>
        <dbReference type="EMBL" id="PKV99284.1"/>
    </source>
</evidence>
<dbReference type="CDD" id="cd01004">
    <property type="entry name" value="PBP2_MidA_like"/>
    <property type="match status" value="1"/>
</dbReference>
<dbReference type="EMBL" id="PJMW01000001">
    <property type="protein sequence ID" value="PKV99284.1"/>
    <property type="molecule type" value="Genomic_DNA"/>
</dbReference>
<keyword evidence="1 2" id="KW-0732">Signal</keyword>
<keyword evidence="5" id="KW-1185">Reference proteome</keyword>
<comment type="caution">
    <text evidence="4">The sequence shown here is derived from an EMBL/GenBank/DDBJ whole genome shotgun (WGS) entry which is preliminary data.</text>
</comment>
<name>A0A2N3WZK4_9NOCA</name>
<evidence type="ECO:0000313" key="5">
    <source>
        <dbReference type="Proteomes" id="UP000233766"/>
    </source>
</evidence>
<evidence type="ECO:0000256" key="2">
    <source>
        <dbReference type="SAM" id="SignalP"/>
    </source>
</evidence>
<evidence type="ECO:0000256" key="1">
    <source>
        <dbReference type="ARBA" id="ARBA00022729"/>
    </source>
</evidence>
<dbReference type="InterPro" id="IPR001638">
    <property type="entry name" value="Solute-binding_3/MltF_N"/>
</dbReference>
<protein>
    <submittedName>
        <fullName evidence="4">Amino acid ABC transporter substrate-binding protein (PAAT family)</fullName>
    </submittedName>
</protein>
<feature type="domain" description="Solute-binding protein family 3/N-terminal" evidence="3">
    <location>
        <begin position="80"/>
        <end position="300"/>
    </location>
</feature>
<dbReference type="PANTHER" id="PTHR35936">
    <property type="entry name" value="MEMBRANE-BOUND LYTIC MUREIN TRANSGLYCOSYLASE F"/>
    <property type="match status" value="1"/>
</dbReference>
<reference evidence="4 5" key="1">
    <citation type="submission" date="2017-12" db="EMBL/GenBank/DDBJ databases">
        <title>Sequencing the genomes of 1000 Actinobacteria strains.</title>
        <authorList>
            <person name="Klenk H.-P."/>
        </authorList>
    </citation>
    <scope>NUCLEOTIDE SEQUENCE [LARGE SCALE GENOMIC DNA]</scope>
    <source>
        <strain evidence="4 5">DSM 44489</strain>
    </source>
</reference>
<dbReference type="AlphaFoldDB" id="A0A2N3WZK4"/>
<dbReference type="RefSeq" id="WP_101463582.1">
    <property type="nucleotide sequence ID" value="NZ_PJMW01000001.1"/>
</dbReference>
<feature type="chain" id="PRO_5039434381" evidence="2">
    <location>
        <begin position="23"/>
        <end position="319"/>
    </location>
</feature>
<organism evidence="4 5">
    <name type="scientific">Nocardia fluminea</name>
    <dbReference type="NCBI Taxonomy" id="134984"/>
    <lineage>
        <taxon>Bacteria</taxon>
        <taxon>Bacillati</taxon>
        <taxon>Actinomycetota</taxon>
        <taxon>Actinomycetes</taxon>
        <taxon>Mycobacteriales</taxon>
        <taxon>Nocardiaceae</taxon>
        <taxon>Nocardia</taxon>
    </lineage>
</organism>
<accession>A0A2N3WZK4</accession>
<dbReference type="Gene3D" id="3.40.190.10">
    <property type="entry name" value="Periplasmic binding protein-like II"/>
    <property type="match status" value="2"/>
</dbReference>
<gene>
    <name evidence="4" type="ORF">ATK86_1332</name>
</gene>
<dbReference type="PROSITE" id="PS51257">
    <property type="entry name" value="PROKAR_LIPOPROTEIN"/>
    <property type="match status" value="1"/>
</dbReference>
<proteinExistence type="predicted"/>
<dbReference type="SMART" id="SM00062">
    <property type="entry name" value="PBPb"/>
    <property type="match status" value="1"/>
</dbReference>
<dbReference type="OrthoDB" id="4633994at2"/>
<evidence type="ECO:0000259" key="3">
    <source>
        <dbReference type="SMART" id="SM00062"/>
    </source>
</evidence>
<sequence>MKLSTLIGIVAAATLLTAGCTAEPEAADTVRAGATTYDLSPAQEARVRAAKVDAIAAEVPQAIRDRGTLVVTGPAGSVPPLRFYATDDRTVIGSEVDFATLVADILGLRLDIRVADWSQNFVRVDSGEVDAFISNVTVTEERKEKYDFATYRTDTVALEVPKDSPLTYTDRKSLAGKRIGIGAGTNQEQLLVSWNEKNVAEGLPPIDIAYYQQSTDYYLALASQRIDGYIGPNPAAVYHSATSDNKIIATFSGAGEQLQGEIAALTKKDNGLIGPIHKALQHAIADGSYQKVLDRWGLDSEKVIESRINPPGLPKKPAA</sequence>
<dbReference type="Pfam" id="PF00497">
    <property type="entry name" value="SBP_bac_3"/>
    <property type="match status" value="1"/>
</dbReference>
<dbReference type="SUPFAM" id="SSF53850">
    <property type="entry name" value="Periplasmic binding protein-like II"/>
    <property type="match status" value="1"/>
</dbReference>
<dbReference type="Proteomes" id="UP000233766">
    <property type="component" value="Unassembled WGS sequence"/>
</dbReference>